<dbReference type="OrthoDB" id="406800at2759"/>
<protein>
    <submittedName>
        <fullName evidence="13">Fibrillin-1-like</fullName>
    </submittedName>
</protein>
<feature type="disulfide bond" evidence="5">
    <location>
        <begin position="777"/>
        <end position="784"/>
    </location>
</feature>
<feature type="disulfide bond" evidence="5">
    <location>
        <begin position="359"/>
        <end position="366"/>
    </location>
</feature>
<dbReference type="Pfam" id="PF00095">
    <property type="entry name" value="WAP"/>
    <property type="match status" value="2"/>
</dbReference>
<feature type="domain" description="Antistasin-like" evidence="10">
    <location>
        <begin position="628"/>
        <end position="654"/>
    </location>
</feature>
<dbReference type="SMART" id="SM00211">
    <property type="entry name" value="TY"/>
    <property type="match status" value="6"/>
</dbReference>
<dbReference type="Pfam" id="PF00014">
    <property type="entry name" value="Kunitz_BPTI"/>
    <property type="match status" value="1"/>
</dbReference>
<dbReference type="SMART" id="SM00217">
    <property type="entry name" value="WAP"/>
    <property type="match status" value="2"/>
</dbReference>
<dbReference type="SUPFAM" id="SSF57262">
    <property type="entry name" value="Leech antihemostatic proteins"/>
    <property type="match status" value="3"/>
</dbReference>
<name>A0A6J2YJK0_SITOR</name>
<feature type="disulfide bond" evidence="5">
    <location>
        <begin position="368"/>
        <end position="388"/>
    </location>
</feature>
<dbReference type="PROSITE" id="PS51252">
    <property type="entry name" value="ANTISTASIN"/>
    <property type="match status" value="4"/>
</dbReference>
<dbReference type="InterPro" id="IPR051950">
    <property type="entry name" value="Dev_reg/Prot_inhib"/>
</dbReference>
<dbReference type="InterPro" id="IPR000716">
    <property type="entry name" value="Thyroglobulin_1"/>
</dbReference>
<keyword evidence="4 5" id="KW-1015">Disulfide bond</keyword>
<dbReference type="InterPro" id="IPR036857">
    <property type="entry name" value="Thyroglobulin_1_sf"/>
</dbReference>
<dbReference type="InterPro" id="IPR011061">
    <property type="entry name" value="Hirudin/antistatin"/>
</dbReference>
<dbReference type="CDD" id="cd00199">
    <property type="entry name" value="WAP"/>
    <property type="match status" value="1"/>
</dbReference>
<evidence type="ECO:0000256" key="2">
    <source>
        <dbReference type="ARBA" id="ARBA00022525"/>
    </source>
</evidence>
<evidence type="ECO:0000256" key="7">
    <source>
        <dbReference type="SAM" id="SignalP"/>
    </source>
</evidence>
<dbReference type="InParanoid" id="A0A6J2YJK0"/>
<feature type="domain" description="Thyroglobulin type-1" evidence="9">
    <location>
        <begin position="989"/>
        <end position="1056"/>
    </location>
</feature>
<evidence type="ECO:0000256" key="1">
    <source>
        <dbReference type="ARBA" id="ARBA00004613"/>
    </source>
</evidence>
<comment type="caution">
    <text evidence="5">Lacks conserved residue(s) required for the propagation of feature annotation.</text>
</comment>
<dbReference type="PROSITE" id="PS00280">
    <property type="entry name" value="BPTI_KUNITZ_1"/>
    <property type="match status" value="1"/>
</dbReference>
<dbReference type="Gene3D" id="4.10.410.10">
    <property type="entry name" value="Pancreatic trypsin inhibitor Kunitz domain"/>
    <property type="match status" value="1"/>
</dbReference>
<dbReference type="Proteomes" id="UP000504635">
    <property type="component" value="Unplaced"/>
</dbReference>
<keyword evidence="12" id="KW-1185">Reference proteome</keyword>
<feature type="domain" description="Thyroglobulin type-1" evidence="9">
    <location>
        <begin position="737"/>
        <end position="815"/>
    </location>
</feature>
<dbReference type="Pfam" id="PF02822">
    <property type="entry name" value="Antistasin"/>
    <property type="match status" value="4"/>
</dbReference>
<dbReference type="GO" id="GO:0005604">
    <property type="term" value="C:basement membrane"/>
    <property type="evidence" value="ECO:0007669"/>
    <property type="project" value="TreeGrafter"/>
</dbReference>
<keyword evidence="6" id="KW-0472">Membrane</keyword>
<feature type="disulfide bond" evidence="5">
    <location>
        <begin position="590"/>
        <end position="597"/>
    </location>
</feature>
<dbReference type="Gene3D" id="2.10.22.10">
    <property type="entry name" value="Antistasin, domain 1"/>
    <property type="match status" value="4"/>
</dbReference>
<dbReference type="Gene3D" id="4.10.75.10">
    <property type="entry name" value="Elafin-like"/>
    <property type="match status" value="2"/>
</dbReference>
<gene>
    <name evidence="13" type="primary">LOC115887921</name>
</gene>
<feature type="domain" description="WAP" evidence="11">
    <location>
        <begin position="272"/>
        <end position="319"/>
    </location>
</feature>
<feature type="domain" description="Antistasin-like" evidence="10">
    <location>
        <begin position="155"/>
        <end position="180"/>
    </location>
</feature>
<dbReference type="SUPFAM" id="SSF57362">
    <property type="entry name" value="BPTI-like"/>
    <property type="match status" value="1"/>
</dbReference>
<dbReference type="PANTHER" id="PTHR12352:SF31">
    <property type="entry name" value="PAPILIN-LIKE PROTEIN"/>
    <property type="match status" value="1"/>
</dbReference>
<feature type="disulfide bond" evidence="5">
    <location>
        <begin position="1027"/>
        <end position="1034"/>
    </location>
</feature>
<dbReference type="RefSeq" id="XP_030763314.1">
    <property type="nucleotide sequence ID" value="XM_030907454.1"/>
</dbReference>
<comment type="subcellular location">
    <subcellularLocation>
        <location evidence="1">Secreted</location>
    </subcellularLocation>
</comment>
<feature type="domain" description="Thyroglobulin type-1" evidence="9">
    <location>
        <begin position="550"/>
        <end position="619"/>
    </location>
</feature>
<keyword evidence="3" id="KW-0677">Repeat</keyword>
<evidence type="ECO:0000313" key="13">
    <source>
        <dbReference type="RefSeq" id="XP_030763314.1"/>
    </source>
</evidence>
<dbReference type="FunCoup" id="A0A6J2YJK0">
    <property type="interactions" value="4"/>
</dbReference>
<dbReference type="Gene3D" id="4.10.800.10">
    <property type="entry name" value="Thyroglobulin type-1"/>
    <property type="match status" value="6"/>
</dbReference>
<dbReference type="CDD" id="cd00191">
    <property type="entry name" value="TY"/>
    <property type="match status" value="6"/>
</dbReference>
<dbReference type="InterPro" id="IPR008197">
    <property type="entry name" value="WAP_dom"/>
</dbReference>
<dbReference type="KEGG" id="soy:115887921"/>
<dbReference type="PROSITE" id="PS50279">
    <property type="entry name" value="BPTI_KUNITZ_2"/>
    <property type="match status" value="1"/>
</dbReference>
<accession>A0A6J2YJK0</accession>
<keyword evidence="2" id="KW-0964">Secreted</keyword>
<keyword evidence="6" id="KW-1133">Transmembrane helix</keyword>
<dbReference type="InterPro" id="IPR036645">
    <property type="entry name" value="Elafin-like_sf"/>
</dbReference>
<dbReference type="GeneID" id="115887921"/>
<dbReference type="InterPro" id="IPR028150">
    <property type="entry name" value="Lustrin_cystein"/>
</dbReference>
<dbReference type="SMART" id="SM00289">
    <property type="entry name" value="WR1"/>
    <property type="match status" value="3"/>
</dbReference>
<reference evidence="13" key="1">
    <citation type="submission" date="2025-08" db="UniProtKB">
        <authorList>
            <consortium name="RefSeq"/>
        </authorList>
    </citation>
    <scope>IDENTIFICATION</scope>
    <source>
        <tissue evidence="13">Gonads</tissue>
    </source>
</reference>
<evidence type="ECO:0000313" key="12">
    <source>
        <dbReference type="Proteomes" id="UP000504635"/>
    </source>
</evidence>
<evidence type="ECO:0000256" key="3">
    <source>
        <dbReference type="ARBA" id="ARBA00022737"/>
    </source>
</evidence>
<feature type="disulfide bond" evidence="5">
    <location>
        <begin position="599"/>
        <end position="619"/>
    </location>
</feature>
<feature type="domain" description="WAP" evidence="11">
    <location>
        <begin position="688"/>
        <end position="735"/>
    </location>
</feature>
<dbReference type="PRINTS" id="PR00759">
    <property type="entry name" value="BASICPTASE"/>
</dbReference>
<dbReference type="Pfam" id="PF00086">
    <property type="entry name" value="Thyroglobulin_1"/>
    <property type="match status" value="6"/>
</dbReference>
<sequence>MNVPTMALGYYLMIGLVLFSIANVSARNKSSTLESSSKCPMLTECPFKAEQCEEDDDCNADAVCCKSPCGKICTKQLFTGCQTLRMAASRRAKALGVEPKSVRMPRCNKNGGFEPIQCDNEIISSCWCVDEAGFELPGTRAPAASLVNCTAPKSCAEATCRMFCPHGFALDNHGCPKCKCRDPCDDINCPHALECHLEELACADPPCPPVPTCKRGRSLDNICPVGDPLRVSDTVRPFLCGTDPGKPSCPPLYQCLVQKGNDYGVCCPASLKIQKTGQCPIEPEAGFECGIMCTHDLECPSVQKCCQTEKCGSSCMHPKNITECYHQKALSEVLAVSERAGRGYIPQCTDDGQFEPRQCSRNGLVCWCVDRMGRKIRGSMGPSDIVNCSIVDARSQTVARSLDNKGNECERLECAAVCEYGFKLGEDGCHTCKCDDPCDGYTCPEDEECVNVKESTCSDFLCPSLPVCRPKAVYANPCDQGTPLTDDLSGAPVACALRSEDGTLCPASYECTAVPGSTQAVCCPMEEVEEKDQLEGEASEDFNREEERPQTMCEYLHDFSESMEGTREGMNLALPTPECDFEGNYFPTQCDPKTKECWCVDSFGTEIPKTRTKDNSTNCEELRNNSECLDLTCRMGCEYGFILSEETGCPTCQCRDPCTSVTCNDDEQCQLVEVSCKDHYCPPVPACLPKKVGQCPYLVPATSTTCDFECYSDSICNGTMRCCSNGCGTQCVEPLLYTACQHQKTLAEHQAHESGMPAGKVYIPSCEGDGSFSKKQCHPGTKECWCVDDRGFEISESRTRNDILSCDPSPKSTNCPLLNCRDDCEHGFEINEQGCRTCECIDPCTKISCRGEGEMCRLVTVECVNWPCPSVPMCLPKKENPCQHGEPLKLSSTDDLFTCGPESESCPSTHKCQLSPVGEYAVCCPKPRDVCFEPLDKGKCLDTTQSKNETRFYFNAKTNRCETFTYAGCQGNHNNFHTESTCNSVCPVLSQCERLREKNQKQAKRYNKPTFAPRCDHESGNWQPVQCLEHVGVCWCVTPNGEPLKGTLTRGAEPECNFRQARNRASNRMDASEADLVLEELMMQLGSIDEESSSSEVSIDRIDVDVDLPISTRCQALGGQCDESGKFLPTQCEDDTCWCVDEAGNQLSGTSTFARAHHNCSAVPLESAEVILGFRGEFDDITSAPVVNQITRIVNSLNGNINDNGIMTEVTPDALYIKFSLIGASKVDVAYQLEQMVMQQALPGLTADITRSRVIHKLLSQEGILGQKPTAAGHREVVSQAPVSVIAPYHTALIVIAAGSAFVISVLTVLVILYRRKMNTLSQQKIVQDTRFTPNNRPIYIELSNEKYNNISASTEPVKKP</sequence>
<evidence type="ECO:0000259" key="8">
    <source>
        <dbReference type="PROSITE" id="PS50279"/>
    </source>
</evidence>
<evidence type="ECO:0000259" key="9">
    <source>
        <dbReference type="PROSITE" id="PS51162"/>
    </source>
</evidence>
<dbReference type="InterPro" id="IPR020901">
    <property type="entry name" value="Prtase_inh_Kunz-CS"/>
</dbReference>
<feature type="disulfide bond" evidence="5">
    <location>
        <begin position="1036"/>
        <end position="1056"/>
    </location>
</feature>
<feature type="domain" description="Thyroglobulin type-1" evidence="9">
    <location>
        <begin position="78"/>
        <end position="155"/>
    </location>
</feature>
<evidence type="ECO:0000259" key="11">
    <source>
        <dbReference type="PROSITE" id="PS51390"/>
    </source>
</evidence>
<evidence type="ECO:0000256" key="4">
    <source>
        <dbReference type="ARBA" id="ARBA00023157"/>
    </source>
</evidence>
<feature type="signal peptide" evidence="7">
    <location>
        <begin position="1"/>
        <end position="26"/>
    </location>
</feature>
<evidence type="ECO:0000256" key="6">
    <source>
        <dbReference type="SAM" id="Phobius"/>
    </source>
</evidence>
<organism evidence="12 13">
    <name type="scientific">Sitophilus oryzae</name>
    <name type="common">Rice weevil</name>
    <name type="synonym">Curculio oryzae</name>
    <dbReference type="NCBI Taxonomy" id="7048"/>
    <lineage>
        <taxon>Eukaryota</taxon>
        <taxon>Metazoa</taxon>
        <taxon>Ecdysozoa</taxon>
        <taxon>Arthropoda</taxon>
        <taxon>Hexapoda</taxon>
        <taxon>Insecta</taxon>
        <taxon>Pterygota</taxon>
        <taxon>Neoptera</taxon>
        <taxon>Endopterygota</taxon>
        <taxon>Coleoptera</taxon>
        <taxon>Polyphaga</taxon>
        <taxon>Cucujiformia</taxon>
        <taxon>Curculionidae</taxon>
        <taxon>Dryophthorinae</taxon>
        <taxon>Sitophilus</taxon>
    </lineage>
</organism>
<dbReference type="InterPro" id="IPR004094">
    <property type="entry name" value="Antistasin-like"/>
</dbReference>
<feature type="domain" description="BPTI/Kunitz inhibitor" evidence="8">
    <location>
        <begin position="931"/>
        <end position="986"/>
    </location>
</feature>
<feature type="chain" id="PRO_5027093199" evidence="7">
    <location>
        <begin position="27"/>
        <end position="1361"/>
    </location>
</feature>
<dbReference type="PROSITE" id="PS51162">
    <property type="entry name" value="THYROGLOBULIN_1_2"/>
    <property type="match status" value="6"/>
</dbReference>
<dbReference type="InterPro" id="IPR006150">
    <property type="entry name" value="Cys_repeat_1"/>
</dbReference>
<dbReference type="PROSITE" id="PS00484">
    <property type="entry name" value="THYROGLOBULIN_1_1"/>
    <property type="match status" value="3"/>
</dbReference>
<dbReference type="GO" id="GO:0005615">
    <property type="term" value="C:extracellular space"/>
    <property type="evidence" value="ECO:0007669"/>
    <property type="project" value="TreeGrafter"/>
</dbReference>
<dbReference type="SMART" id="SM00131">
    <property type="entry name" value="KU"/>
    <property type="match status" value="1"/>
</dbReference>
<dbReference type="GO" id="GO:0004867">
    <property type="term" value="F:serine-type endopeptidase inhibitor activity"/>
    <property type="evidence" value="ECO:0007669"/>
    <property type="project" value="InterPro"/>
</dbReference>
<feature type="domain" description="Antistasin-like" evidence="10">
    <location>
        <begin position="815"/>
        <end position="840"/>
    </location>
</feature>
<dbReference type="PANTHER" id="PTHR12352">
    <property type="entry name" value="SECRETED MODULAR CALCIUM-BINDING PROTEIN"/>
    <property type="match status" value="1"/>
</dbReference>
<feature type="domain" description="Thyroglobulin type-1" evidence="9">
    <location>
        <begin position="321"/>
        <end position="388"/>
    </location>
</feature>
<dbReference type="InterPro" id="IPR002223">
    <property type="entry name" value="Kunitz_BPTI"/>
</dbReference>
<dbReference type="PROSITE" id="PS51390">
    <property type="entry name" value="WAP"/>
    <property type="match status" value="2"/>
</dbReference>
<feature type="transmembrane region" description="Helical" evidence="6">
    <location>
        <begin position="1289"/>
        <end position="1314"/>
    </location>
</feature>
<feature type="domain" description="Thyroglobulin type-1" evidence="9">
    <location>
        <begin position="1111"/>
        <end position="1160"/>
    </location>
</feature>
<proteinExistence type="predicted"/>
<dbReference type="InterPro" id="IPR036880">
    <property type="entry name" value="Kunitz_BPTI_sf"/>
</dbReference>
<keyword evidence="7" id="KW-0732">Signal</keyword>
<keyword evidence="6" id="KW-0812">Transmembrane</keyword>
<evidence type="ECO:0000259" key="10">
    <source>
        <dbReference type="PROSITE" id="PS51252"/>
    </source>
</evidence>
<dbReference type="GO" id="GO:0007160">
    <property type="term" value="P:cell-matrix adhesion"/>
    <property type="evidence" value="ECO:0007669"/>
    <property type="project" value="TreeGrafter"/>
</dbReference>
<dbReference type="Pfam" id="PF14625">
    <property type="entry name" value="Lustrin_cystein"/>
    <property type="match status" value="3"/>
</dbReference>
<evidence type="ECO:0000256" key="5">
    <source>
        <dbReference type="PROSITE-ProRule" id="PRU00500"/>
    </source>
</evidence>
<feature type="domain" description="Antistasin-like" evidence="10">
    <location>
        <begin position="409"/>
        <end position="434"/>
    </location>
</feature>
<dbReference type="SUPFAM" id="SSF57610">
    <property type="entry name" value="Thyroglobulin type-1 domain"/>
    <property type="match status" value="6"/>
</dbReference>